<accession>A0ABP0W3Y0</accession>
<gene>
    <name evidence="1" type="ORF">CSSPJE1EN1_LOCUS5503</name>
</gene>
<keyword evidence="2" id="KW-1185">Reference proteome</keyword>
<name>A0ABP0W3Y0_9BRYO</name>
<proteinExistence type="predicted"/>
<evidence type="ECO:0000313" key="2">
    <source>
        <dbReference type="Proteomes" id="UP001497444"/>
    </source>
</evidence>
<dbReference type="EMBL" id="OZ020108">
    <property type="protein sequence ID" value="CAK9260025.1"/>
    <property type="molecule type" value="Genomic_DNA"/>
</dbReference>
<protein>
    <submittedName>
        <fullName evidence="1">Uncharacterized protein</fullName>
    </submittedName>
</protein>
<dbReference type="Proteomes" id="UP001497444">
    <property type="component" value="Chromosome 13"/>
</dbReference>
<dbReference type="PANTHER" id="PTHR47926">
    <property type="entry name" value="PENTATRICOPEPTIDE REPEAT-CONTAINING PROTEIN"/>
    <property type="match status" value="1"/>
</dbReference>
<dbReference type="PANTHER" id="PTHR47926:SF347">
    <property type="entry name" value="PENTATRICOPEPTIDE REPEAT-CONTAINING PROTEIN"/>
    <property type="match status" value="1"/>
</dbReference>
<organism evidence="1 2">
    <name type="scientific">Sphagnum jensenii</name>
    <dbReference type="NCBI Taxonomy" id="128206"/>
    <lineage>
        <taxon>Eukaryota</taxon>
        <taxon>Viridiplantae</taxon>
        <taxon>Streptophyta</taxon>
        <taxon>Embryophyta</taxon>
        <taxon>Bryophyta</taxon>
        <taxon>Sphagnophytina</taxon>
        <taxon>Sphagnopsida</taxon>
        <taxon>Sphagnales</taxon>
        <taxon>Sphagnaceae</taxon>
        <taxon>Sphagnum</taxon>
    </lineage>
</organism>
<sequence>MLEKDWVAWSAMIIGLVDEGLQYFLSMWRVHSISLSDEHFGYIFDLLGHTGHIYETEDFVSKLPQSRSSATCGVELYVFRLHGNVKLANMEHKSVLS</sequence>
<evidence type="ECO:0000313" key="1">
    <source>
        <dbReference type="EMBL" id="CAK9260025.1"/>
    </source>
</evidence>
<reference evidence="1" key="1">
    <citation type="submission" date="2024-02" db="EMBL/GenBank/DDBJ databases">
        <authorList>
            <consortium name="ELIXIR-Norway"/>
            <consortium name="Elixir Norway"/>
        </authorList>
    </citation>
    <scope>NUCLEOTIDE SEQUENCE</scope>
</reference>
<dbReference type="InterPro" id="IPR046960">
    <property type="entry name" value="PPR_At4g14850-like_plant"/>
</dbReference>